<evidence type="ECO:0000313" key="2">
    <source>
        <dbReference type="Proteomes" id="UP000298860"/>
    </source>
</evidence>
<reference evidence="2" key="1">
    <citation type="submission" date="2019-04" db="EMBL/GenBank/DDBJ databases">
        <title>Draft genome sequence of Pseudonocardiaceae bacterium SL3-2-4.</title>
        <authorList>
            <person name="Ningsih F."/>
            <person name="Yokota A."/>
            <person name="Sakai Y."/>
            <person name="Nanatani K."/>
            <person name="Yabe S."/>
            <person name="Oetari A."/>
            <person name="Sjamsuridzal W."/>
        </authorList>
    </citation>
    <scope>NUCLEOTIDE SEQUENCE [LARGE SCALE GENOMIC DNA]</scope>
    <source>
        <strain evidence="2">SL3-2-4</strain>
    </source>
</reference>
<comment type="caution">
    <text evidence="1">The sequence shown here is derived from an EMBL/GenBank/DDBJ whole genome shotgun (WGS) entry which is preliminary data.</text>
</comment>
<evidence type="ECO:0000313" key="1">
    <source>
        <dbReference type="EMBL" id="GDY31418.1"/>
    </source>
</evidence>
<protein>
    <recommendedName>
        <fullName evidence="3">Insertion element protein</fullName>
    </recommendedName>
</protein>
<accession>A0A4D4J9S1</accession>
<dbReference type="EMBL" id="BJFL01000014">
    <property type="protein sequence ID" value="GDY31418.1"/>
    <property type="molecule type" value="Genomic_DNA"/>
</dbReference>
<keyword evidence="2" id="KW-1185">Reference proteome</keyword>
<dbReference type="OrthoDB" id="4243321at2"/>
<dbReference type="RefSeq" id="WP_137814497.1">
    <property type="nucleotide sequence ID" value="NZ_BJFL01000014.1"/>
</dbReference>
<name>A0A4D4J9S1_9PSEU</name>
<organism evidence="1 2">
    <name type="scientific">Gandjariella thermophila</name>
    <dbReference type="NCBI Taxonomy" id="1931992"/>
    <lineage>
        <taxon>Bacteria</taxon>
        <taxon>Bacillati</taxon>
        <taxon>Actinomycetota</taxon>
        <taxon>Actinomycetes</taxon>
        <taxon>Pseudonocardiales</taxon>
        <taxon>Pseudonocardiaceae</taxon>
        <taxon>Gandjariella</taxon>
    </lineage>
</organism>
<proteinExistence type="predicted"/>
<dbReference type="AlphaFoldDB" id="A0A4D4J9S1"/>
<dbReference type="Proteomes" id="UP000298860">
    <property type="component" value="Unassembled WGS sequence"/>
</dbReference>
<evidence type="ECO:0008006" key="3">
    <source>
        <dbReference type="Google" id="ProtNLM"/>
    </source>
</evidence>
<gene>
    <name evidence="1" type="ORF">GTS_30510</name>
</gene>
<sequence>MTERADPFYCPYCGEEDLTPQPEPLGAWLCAACRRVFTVKLAGLALTAHSEVSK</sequence>